<reference evidence="2 3" key="1">
    <citation type="submission" date="2018-02" db="EMBL/GenBank/DDBJ databases">
        <title>The genomes of Aspergillus section Nigri reveals drivers in fungal speciation.</title>
        <authorList>
            <consortium name="DOE Joint Genome Institute"/>
            <person name="Vesth T.C."/>
            <person name="Nybo J."/>
            <person name="Theobald S."/>
            <person name="Brandl J."/>
            <person name="Frisvad J.C."/>
            <person name="Nielsen K.F."/>
            <person name="Lyhne E.K."/>
            <person name="Kogle M.E."/>
            <person name="Kuo A."/>
            <person name="Riley R."/>
            <person name="Clum A."/>
            <person name="Nolan M."/>
            <person name="Lipzen A."/>
            <person name="Salamov A."/>
            <person name="Henrissat B."/>
            <person name="Wiebenga A."/>
            <person name="De vries R.P."/>
            <person name="Grigoriev I.V."/>
            <person name="Mortensen U.H."/>
            <person name="Andersen M.R."/>
            <person name="Baker S.E."/>
        </authorList>
    </citation>
    <scope>NUCLEOTIDE SEQUENCE [LARGE SCALE GENOMIC DNA]</scope>
    <source>
        <strain evidence="2 3">CBS 121057</strain>
    </source>
</reference>
<dbReference type="Proteomes" id="UP000248423">
    <property type="component" value="Unassembled WGS sequence"/>
</dbReference>
<evidence type="ECO:0000259" key="1">
    <source>
        <dbReference type="Pfam" id="PF02214"/>
    </source>
</evidence>
<dbReference type="AlphaFoldDB" id="A0A319DWB6"/>
<dbReference type="Gene3D" id="3.30.710.10">
    <property type="entry name" value="Potassium Channel Kv1.1, Chain A"/>
    <property type="match status" value="1"/>
</dbReference>
<accession>A0A319DWB6</accession>
<evidence type="ECO:0000313" key="3">
    <source>
        <dbReference type="Proteomes" id="UP000248423"/>
    </source>
</evidence>
<gene>
    <name evidence="2" type="ORF">BO78DRAFT_269787</name>
</gene>
<proteinExistence type="predicted"/>
<feature type="non-terminal residue" evidence="2">
    <location>
        <position position="1"/>
    </location>
</feature>
<evidence type="ECO:0000313" key="2">
    <source>
        <dbReference type="EMBL" id="PYI01540.1"/>
    </source>
</evidence>
<feature type="non-terminal residue" evidence="2">
    <location>
        <position position="175"/>
    </location>
</feature>
<dbReference type="VEuPathDB" id="FungiDB:BO78DRAFT_269787"/>
<dbReference type="InterPro" id="IPR003131">
    <property type="entry name" value="T1-type_BTB"/>
</dbReference>
<organism evidence="2 3">
    <name type="scientific">Aspergillus sclerotiicarbonarius (strain CBS 121057 / IBT 28362)</name>
    <dbReference type="NCBI Taxonomy" id="1448318"/>
    <lineage>
        <taxon>Eukaryota</taxon>
        <taxon>Fungi</taxon>
        <taxon>Dikarya</taxon>
        <taxon>Ascomycota</taxon>
        <taxon>Pezizomycotina</taxon>
        <taxon>Eurotiomycetes</taxon>
        <taxon>Eurotiomycetidae</taxon>
        <taxon>Eurotiales</taxon>
        <taxon>Aspergillaceae</taxon>
        <taxon>Aspergillus</taxon>
        <taxon>Aspergillus subgen. Circumdati</taxon>
    </lineage>
</organism>
<protein>
    <recommendedName>
        <fullName evidence="1">Potassium channel tetramerisation-type BTB domain-containing protein</fullName>
    </recommendedName>
</protein>
<dbReference type="Pfam" id="PF02214">
    <property type="entry name" value="BTB_2"/>
    <property type="match status" value="1"/>
</dbReference>
<sequence>ESSFFTSLLSSRWANNALPDGSYFIDADPTLFEHILRYLRRGVYPLFYSPDKGHDYALYSALLEETRYFGIPDLEAWLEEKRYLNAVQIVTWVDTINDDDTTSLQTTRPVNEWVELYPEWDVRGVYVCPRRIAVHRGKPWACGRQCDKERDGEEYKYEDEPVVKLFVVHKSVVFD</sequence>
<dbReference type="STRING" id="1448318.A0A319DWB6"/>
<name>A0A319DWB6_ASPSB</name>
<feature type="domain" description="Potassium channel tetramerisation-type BTB" evidence="1">
    <location>
        <begin position="3"/>
        <end position="74"/>
    </location>
</feature>
<dbReference type="PANTHER" id="PTHR14499:SF136">
    <property type="entry name" value="GH08630P"/>
    <property type="match status" value="1"/>
</dbReference>
<dbReference type="InterPro" id="IPR011333">
    <property type="entry name" value="SKP1/BTB/POZ_sf"/>
</dbReference>
<dbReference type="PANTHER" id="PTHR14499">
    <property type="entry name" value="POTASSIUM CHANNEL TETRAMERIZATION DOMAIN-CONTAINING"/>
    <property type="match status" value="1"/>
</dbReference>
<dbReference type="EMBL" id="KZ826413">
    <property type="protein sequence ID" value="PYI01540.1"/>
    <property type="molecule type" value="Genomic_DNA"/>
</dbReference>
<dbReference type="GO" id="GO:0051260">
    <property type="term" value="P:protein homooligomerization"/>
    <property type="evidence" value="ECO:0007669"/>
    <property type="project" value="InterPro"/>
</dbReference>
<dbReference type="OrthoDB" id="2414723at2759"/>
<dbReference type="SUPFAM" id="SSF54695">
    <property type="entry name" value="POZ domain"/>
    <property type="match status" value="1"/>
</dbReference>
<keyword evidence="3" id="KW-1185">Reference proteome</keyword>